<keyword evidence="4 6" id="KW-0472">Membrane</keyword>
<feature type="transmembrane region" description="Helical" evidence="6">
    <location>
        <begin position="20"/>
        <end position="45"/>
    </location>
</feature>
<reference evidence="7" key="1">
    <citation type="submission" date="2021-12" db="EMBL/GenBank/DDBJ databases">
        <authorList>
            <person name="King R."/>
        </authorList>
    </citation>
    <scope>NUCLEOTIDE SEQUENCE</scope>
</reference>
<comment type="subcellular location">
    <subcellularLocation>
        <location evidence="1">Membrane</location>
        <topology evidence="1">Multi-pass membrane protein</topology>
    </subcellularLocation>
</comment>
<dbReference type="OrthoDB" id="448280at2759"/>
<feature type="transmembrane region" description="Helical" evidence="6">
    <location>
        <begin position="211"/>
        <end position="230"/>
    </location>
</feature>
<dbReference type="AlphaFoldDB" id="A0A9P0BT29"/>
<name>A0A9P0BT29_CHRIL</name>
<keyword evidence="8" id="KW-1185">Reference proteome</keyword>
<feature type="transmembrane region" description="Helical" evidence="6">
    <location>
        <begin position="267"/>
        <end position="291"/>
    </location>
</feature>
<evidence type="ECO:0000313" key="8">
    <source>
        <dbReference type="Proteomes" id="UP001154114"/>
    </source>
</evidence>
<feature type="compositionally biased region" description="Basic and acidic residues" evidence="5">
    <location>
        <begin position="361"/>
        <end position="375"/>
    </location>
</feature>
<dbReference type="Pfam" id="PF02535">
    <property type="entry name" value="Zip"/>
    <property type="match status" value="1"/>
</dbReference>
<feature type="transmembrane region" description="Helical" evidence="6">
    <location>
        <begin position="236"/>
        <end position="260"/>
    </location>
</feature>
<keyword evidence="2 6" id="KW-0812">Transmembrane</keyword>
<feature type="region of interest" description="Disordered" evidence="5">
    <location>
        <begin position="355"/>
        <end position="375"/>
    </location>
</feature>
<feature type="transmembrane region" description="Helical" evidence="6">
    <location>
        <begin position="108"/>
        <end position="129"/>
    </location>
</feature>
<dbReference type="EMBL" id="LR824023">
    <property type="protein sequence ID" value="CAH0594204.1"/>
    <property type="molecule type" value="Genomic_DNA"/>
</dbReference>
<evidence type="ECO:0000256" key="3">
    <source>
        <dbReference type="ARBA" id="ARBA00022989"/>
    </source>
</evidence>
<dbReference type="PANTHER" id="PTHR11040">
    <property type="entry name" value="ZINC/IRON TRANSPORTER"/>
    <property type="match status" value="1"/>
</dbReference>
<feature type="transmembrane region" description="Helical" evidence="6">
    <location>
        <begin position="297"/>
        <end position="318"/>
    </location>
</feature>
<dbReference type="Proteomes" id="UP001154114">
    <property type="component" value="Chromosome 20"/>
</dbReference>
<dbReference type="PANTHER" id="PTHR11040:SF203">
    <property type="entry name" value="FI18611P1-RELATED"/>
    <property type="match status" value="1"/>
</dbReference>
<evidence type="ECO:0000313" key="7">
    <source>
        <dbReference type="EMBL" id="CAH0594204.1"/>
    </source>
</evidence>
<evidence type="ECO:0000256" key="1">
    <source>
        <dbReference type="ARBA" id="ARBA00004141"/>
    </source>
</evidence>
<evidence type="ECO:0000256" key="2">
    <source>
        <dbReference type="ARBA" id="ARBA00022692"/>
    </source>
</evidence>
<feature type="transmembrane region" description="Helical" evidence="6">
    <location>
        <begin position="66"/>
        <end position="88"/>
    </location>
</feature>
<feature type="transmembrane region" description="Helical" evidence="6">
    <location>
        <begin position="330"/>
        <end position="349"/>
    </location>
</feature>
<dbReference type="InterPro" id="IPR003689">
    <property type="entry name" value="ZIP"/>
</dbReference>
<organism evidence="7 8">
    <name type="scientific">Chrysodeixis includens</name>
    <name type="common">Soybean looper</name>
    <name type="synonym">Pseudoplusia includens</name>
    <dbReference type="NCBI Taxonomy" id="689277"/>
    <lineage>
        <taxon>Eukaryota</taxon>
        <taxon>Metazoa</taxon>
        <taxon>Ecdysozoa</taxon>
        <taxon>Arthropoda</taxon>
        <taxon>Hexapoda</taxon>
        <taxon>Insecta</taxon>
        <taxon>Pterygota</taxon>
        <taxon>Neoptera</taxon>
        <taxon>Endopterygota</taxon>
        <taxon>Lepidoptera</taxon>
        <taxon>Glossata</taxon>
        <taxon>Ditrysia</taxon>
        <taxon>Noctuoidea</taxon>
        <taxon>Noctuidae</taxon>
        <taxon>Plusiinae</taxon>
        <taxon>Chrysodeixis</taxon>
    </lineage>
</organism>
<accession>A0A9P0BT29</accession>
<proteinExistence type="predicted"/>
<evidence type="ECO:0000256" key="5">
    <source>
        <dbReference type="SAM" id="MobiDB-lite"/>
    </source>
</evidence>
<dbReference type="GO" id="GO:0005886">
    <property type="term" value="C:plasma membrane"/>
    <property type="evidence" value="ECO:0007669"/>
    <property type="project" value="TreeGrafter"/>
</dbReference>
<sequence>MSAEHVQVMLRHAEDDTEGVVLAKGVSMLVLFCASMICGLAPLLLARKFHWLSAEDAGNLKTTNRVVMTLLSFGGGVLLSTTFMHLVPEVQHNVEYLQSIGSINEFDFSLTPLLTCCGFFIMYLVEELVHMYIHYRERKNGQVAPLVRNLSVRQSRSGVTRDGEKSATNSTADLVESKKDLEGHQHNGHSHHHSHMPMNVGDDVTSALRGLLIVLALSIHELFEGLAVGLESSTSHVWYMLGAVSAHKLVIAFCIGVELIATRTKTWLMIVYITTFAIVSPLGIGIGLLLVGGQGAAAAGLSSVVLQGLASGTLLYVIFFEIWKGDRTGILQYFASVVGFFIMFGLQLLTGHSHSHSHGGGGHDHSHDHGHSHDK</sequence>
<keyword evidence="3 6" id="KW-1133">Transmembrane helix</keyword>
<evidence type="ECO:0000256" key="6">
    <source>
        <dbReference type="SAM" id="Phobius"/>
    </source>
</evidence>
<evidence type="ECO:0000256" key="4">
    <source>
        <dbReference type="ARBA" id="ARBA00023136"/>
    </source>
</evidence>
<dbReference type="GO" id="GO:0005385">
    <property type="term" value="F:zinc ion transmembrane transporter activity"/>
    <property type="evidence" value="ECO:0007669"/>
    <property type="project" value="TreeGrafter"/>
</dbReference>
<protein>
    <submittedName>
        <fullName evidence="7">Uncharacterized protein</fullName>
    </submittedName>
</protein>
<gene>
    <name evidence="7" type="ORF">CINC_LOCUS6183</name>
</gene>